<feature type="transmembrane region" description="Helical" evidence="6">
    <location>
        <begin position="277"/>
        <end position="297"/>
    </location>
</feature>
<feature type="domain" description="Protein kinase" evidence="7">
    <location>
        <begin position="803"/>
        <end position="1068"/>
    </location>
</feature>
<comment type="caution">
    <text evidence="8">The sequence shown here is derived from an EMBL/GenBank/DDBJ whole genome shotgun (WGS) entry which is preliminary data.</text>
</comment>
<dbReference type="InterPro" id="IPR001245">
    <property type="entry name" value="Ser-Thr/Tyr_kinase_cat_dom"/>
</dbReference>
<dbReference type="Proteomes" id="UP000789342">
    <property type="component" value="Unassembled WGS sequence"/>
</dbReference>
<dbReference type="Pfam" id="PF07714">
    <property type="entry name" value="PK_Tyr_Ser-Thr"/>
    <property type="match status" value="1"/>
</dbReference>
<dbReference type="Pfam" id="PF13520">
    <property type="entry name" value="AA_permease_2"/>
    <property type="match status" value="1"/>
</dbReference>
<dbReference type="GO" id="GO:0016020">
    <property type="term" value="C:membrane"/>
    <property type="evidence" value="ECO:0007669"/>
    <property type="project" value="UniProtKB-SubCell"/>
</dbReference>
<evidence type="ECO:0000313" key="9">
    <source>
        <dbReference type="Proteomes" id="UP000789342"/>
    </source>
</evidence>
<keyword evidence="2 6" id="KW-0812">Transmembrane</keyword>
<dbReference type="SUPFAM" id="SSF56112">
    <property type="entry name" value="Protein kinase-like (PK-like)"/>
    <property type="match status" value="1"/>
</dbReference>
<sequence length="1145" mass="128201">MRRLFSDYLSLGTKRVCKLPITMTNESLESNVGGEMASAEDNANANFGAQQNHSVNSVDQINFTPLSINNARQNDNFSTIARISTRNSEAVTSNKSFSDPLPSLSKSRKYHHDTPYTYSITLKTTSTPSRTPNLSNSWEFAGWGSTYYIELPTNKSPGNEIGTLLGQWRATSIAGNDLVASVLYTIGICTVVAGKYAPISLFIVTLILYPFQGIMSEVGSALPLNGGSYNCLLNTSSKWFATVAAALELLDYVTTAVVSAATATSYLSGQFNLSSFVVFWMTVGLLIVTAGVVILGIKDSSNLAFTIFLFHCFTLTLLMVASVVRWIIQGNSVLAENWKDPGSGNPMLDIFYGTCIGLLGITGFETSVNYIEEQKPGVYQKTVRNMWALSSFFNAPISLLALAIMPISTFKVHQNDIISTMGGHAAGSWLQTLVTIDAIIVLGAGVLTGFVGATGLIHRMASDRILPQYLLYRNKFAGTYHWIIVSFLIFCVTLYAIVGGDLTSLSGVFAVSFLSVLCMFAIGNILLKYKRGRLYRTVRVSTGVAMFGVASILTGLIGNIIYNPSIFRYFVIYFGILFSIMLMMLNYVWILKTLFFYLDKIVILHKYKVADVIVRLIRRRKNQPVVFFTNTDEIHILNKGKPISNLRASCIELNLFDALTSWNIAVLYVKSSESSGHLKFIHLYERIEDIPPRLEANHRVLDELYPKIQIDLMFIQGKFDPETVGAISAHLKIPKSLMFISCPGEKFPYKIGEFGGSCNSKRFRQNFERWTSGNVHVDNLIKRMQEEATSSKEILEWIPWIKLKNFRQVGRGGFGAVHVANWVDGYIAYWQEKDHDWGRYEGGSEVAVKVFENSSNITEHFLEEIFAAHRSNVPGLIRCFGLTQQPRTKNYALITEYASVSLRQVIHSPAKSSLNAQDYSKEKLKILMDIASTLDKLHSLGIVHKNLHSGNILKKSNSTFMISDLGLCFQANKHAHDKEFYGVDAYTAPEVKRGKPHTKESDIYSFGVLILEVFTKSIIFPNVQSETRVEVRPEIPDKLPSPISHLITRCWEEVPENRMHLDEVHRVLSGWWANLWDQADHDLMKQFEACDLQYITSSRKFTISKCLNKIAKEVSFDNETDSEDEFNPHKPLSEDSNIDFSGLGI</sequence>
<dbReference type="GO" id="GO:0005524">
    <property type="term" value="F:ATP binding"/>
    <property type="evidence" value="ECO:0007669"/>
    <property type="project" value="InterPro"/>
</dbReference>
<dbReference type="InterPro" id="IPR000719">
    <property type="entry name" value="Prot_kinase_dom"/>
</dbReference>
<dbReference type="InterPro" id="IPR011009">
    <property type="entry name" value="Kinase-like_dom_sf"/>
</dbReference>
<feature type="region of interest" description="Disordered" evidence="5">
    <location>
        <begin position="1118"/>
        <end position="1145"/>
    </location>
</feature>
<feature type="transmembrane region" description="Helical" evidence="6">
    <location>
        <begin position="392"/>
        <end position="410"/>
    </location>
</feature>
<organism evidence="8 9">
    <name type="scientific">Acaulospora morrowiae</name>
    <dbReference type="NCBI Taxonomy" id="94023"/>
    <lineage>
        <taxon>Eukaryota</taxon>
        <taxon>Fungi</taxon>
        <taxon>Fungi incertae sedis</taxon>
        <taxon>Mucoromycota</taxon>
        <taxon>Glomeromycotina</taxon>
        <taxon>Glomeromycetes</taxon>
        <taxon>Diversisporales</taxon>
        <taxon>Acaulosporaceae</taxon>
        <taxon>Acaulospora</taxon>
    </lineage>
</organism>
<reference evidence="8" key="1">
    <citation type="submission" date="2021-06" db="EMBL/GenBank/DDBJ databases">
        <authorList>
            <person name="Kallberg Y."/>
            <person name="Tangrot J."/>
            <person name="Rosling A."/>
        </authorList>
    </citation>
    <scope>NUCLEOTIDE SEQUENCE</scope>
    <source>
        <strain evidence="8">CL551</strain>
    </source>
</reference>
<keyword evidence="9" id="KW-1185">Reference proteome</keyword>
<feature type="transmembrane region" description="Helical" evidence="6">
    <location>
        <begin position="478"/>
        <end position="498"/>
    </location>
</feature>
<dbReference type="OrthoDB" id="1718410at2759"/>
<evidence type="ECO:0000256" key="5">
    <source>
        <dbReference type="SAM" id="MobiDB-lite"/>
    </source>
</evidence>
<dbReference type="Gene3D" id="1.20.1740.10">
    <property type="entry name" value="Amino acid/polyamine transporter I"/>
    <property type="match status" value="1"/>
</dbReference>
<dbReference type="AlphaFoldDB" id="A0A9N8VZH5"/>
<feature type="transmembrane region" description="Helical" evidence="6">
    <location>
        <begin position="539"/>
        <end position="561"/>
    </location>
</feature>
<dbReference type="EMBL" id="CAJVPV010000735">
    <property type="protein sequence ID" value="CAG8471806.1"/>
    <property type="molecule type" value="Genomic_DNA"/>
</dbReference>
<dbReference type="PANTHER" id="PTHR44329">
    <property type="entry name" value="SERINE/THREONINE-PROTEIN KINASE TNNI3K-RELATED"/>
    <property type="match status" value="1"/>
</dbReference>
<dbReference type="Gene3D" id="1.10.510.10">
    <property type="entry name" value="Transferase(Phosphotransferase) domain 1"/>
    <property type="match status" value="1"/>
</dbReference>
<dbReference type="InterPro" id="IPR051681">
    <property type="entry name" value="Ser/Thr_Kinases-Pseudokinases"/>
</dbReference>
<proteinExistence type="predicted"/>
<feature type="transmembrane region" description="Helical" evidence="6">
    <location>
        <begin position="504"/>
        <end position="527"/>
    </location>
</feature>
<feature type="transmembrane region" description="Helical" evidence="6">
    <location>
        <begin position="304"/>
        <end position="328"/>
    </location>
</feature>
<protein>
    <submittedName>
        <fullName evidence="8">2329_t:CDS:1</fullName>
    </submittedName>
</protein>
<dbReference type="GO" id="GO:0004674">
    <property type="term" value="F:protein serine/threonine kinase activity"/>
    <property type="evidence" value="ECO:0007669"/>
    <property type="project" value="TreeGrafter"/>
</dbReference>
<evidence type="ECO:0000259" key="7">
    <source>
        <dbReference type="PROSITE" id="PS50011"/>
    </source>
</evidence>
<evidence type="ECO:0000256" key="1">
    <source>
        <dbReference type="ARBA" id="ARBA00004141"/>
    </source>
</evidence>
<evidence type="ECO:0000256" key="2">
    <source>
        <dbReference type="ARBA" id="ARBA00022692"/>
    </source>
</evidence>
<dbReference type="GO" id="GO:0022857">
    <property type="term" value="F:transmembrane transporter activity"/>
    <property type="evidence" value="ECO:0007669"/>
    <property type="project" value="InterPro"/>
</dbReference>
<evidence type="ECO:0000256" key="3">
    <source>
        <dbReference type="ARBA" id="ARBA00022989"/>
    </source>
</evidence>
<feature type="transmembrane region" description="Helical" evidence="6">
    <location>
        <begin position="182"/>
        <end position="209"/>
    </location>
</feature>
<accession>A0A9N8VZH5</accession>
<evidence type="ECO:0000313" key="8">
    <source>
        <dbReference type="EMBL" id="CAG8471806.1"/>
    </source>
</evidence>
<keyword evidence="3 6" id="KW-1133">Transmembrane helix</keyword>
<dbReference type="InterPro" id="IPR002293">
    <property type="entry name" value="AA/rel_permease1"/>
</dbReference>
<feature type="transmembrane region" description="Helical" evidence="6">
    <location>
        <begin position="350"/>
        <end position="371"/>
    </location>
</feature>
<keyword evidence="4 6" id="KW-0472">Membrane</keyword>
<evidence type="ECO:0000256" key="6">
    <source>
        <dbReference type="SAM" id="Phobius"/>
    </source>
</evidence>
<dbReference type="PROSITE" id="PS50011">
    <property type="entry name" value="PROTEIN_KINASE_DOM"/>
    <property type="match status" value="1"/>
</dbReference>
<feature type="transmembrane region" description="Helical" evidence="6">
    <location>
        <begin position="567"/>
        <end position="590"/>
    </location>
</feature>
<comment type="subcellular location">
    <subcellularLocation>
        <location evidence="1">Membrane</location>
        <topology evidence="1">Multi-pass membrane protein</topology>
    </subcellularLocation>
</comment>
<name>A0A9N8VZH5_9GLOM</name>
<gene>
    <name evidence="8" type="ORF">AMORRO_LOCUS1891</name>
</gene>
<evidence type="ECO:0000256" key="4">
    <source>
        <dbReference type="ARBA" id="ARBA00023136"/>
    </source>
</evidence>
<feature type="transmembrane region" description="Helical" evidence="6">
    <location>
        <begin position="430"/>
        <end position="457"/>
    </location>
</feature>